<proteinExistence type="inferred from homology"/>
<dbReference type="AlphaFoldDB" id="D2QGI5"/>
<dbReference type="GO" id="GO:0009279">
    <property type="term" value="C:cell outer membrane"/>
    <property type="evidence" value="ECO:0007669"/>
    <property type="project" value="UniProtKB-SubCell"/>
</dbReference>
<keyword evidence="11" id="KW-1185">Reference proteome</keyword>
<dbReference type="Proteomes" id="UP000002028">
    <property type="component" value="Chromosome"/>
</dbReference>
<dbReference type="GO" id="GO:0015344">
    <property type="term" value="F:siderophore uptake transmembrane transporter activity"/>
    <property type="evidence" value="ECO:0007669"/>
    <property type="project" value="TreeGrafter"/>
</dbReference>
<evidence type="ECO:0000256" key="5">
    <source>
        <dbReference type="ARBA" id="ARBA00022729"/>
    </source>
</evidence>
<keyword evidence="4 8" id="KW-0812">Transmembrane</keyword>
<dbReference type="Pfam" id="PF13715">
    <property type="entry name" value="CarbopepD_reg_2"/>
    <property type="match status" value="1"/>
</dbReference>
<dbReference type="NCBIfam" id="TIGR04057">
    <property type="entry name" value="SusC_RagA_signa"/>
    <property type="match status" value="1"/>
</dbReference>
<dbReference type="PANTHER" id="PTHR30069:SF29">
    <property type="entry name" value="HEMOGLOBIN AND HEMOGLOBIN-HAPTOGLOBIN-BINDING PROTEIN 1-RELATED"/>
    <property type="match status" value="1"/>
</dbReference>
<dbReference type="InterPro" id="IPR023997">
    <property type="entry name" value="TonB-dep_OMP_SusC/RagA_CS"/>
</dbReference>
<protein>
    <submittedName>
        <fullName evidence="10">TonB-dependent receptor plug</fullName>
    </submittedName>
</protein>
<evidence type="ECO:0000256" key="4">
    <source>
        <dbReference type="ARBA" id="ARBA00022692"/>
    </source>
</evidence>
<dbReference type="GO" id="GO:0044718">
    <property type="term" value="P:siderophore transmembrane transport"/>
    <property type="evidence" value="ECO:0007669"/>
    <property type="project" value="TreeGrafter"/>
</dbReference>
<dbReference type="InterPro" id="IPR037066">
    <property type="entry name" value="Plug_dom_sf"/>
</dbReference>
<dbReference type="PROSITE" id="PS52016">
    <property type="entry name" value="TONB_DEPENDENT_REC_3"/>
    <property type="match status" value="1"/>
</dbReference>
<comment type="similarity">
    <text evidence="8">Belongs to the TonB-dependent receptor family.</text>
</comment>
<dbReference type="SUPFAM" id="SSF49464">
    <property type="entry name" value="Carboxypeptidase regulatory domain-like"/>
    <property type="match status" value="1"/>
</dbReference>
<dbReference type="eggNOG" id="COG1629">
    <property type="taxonomic scope" value="Bacteria"/>
</dbReference>
<dbReference type="FunFam" id="2.170.130.10:FF:000003">
    <property type="entry name" value="SusC/RagA family TonB-linked outer membrane protein"/>
    <property type="match status" value="1"/>
</dbReference>
<dbReference type="STRING" id="504472.Slin_2474"/>
<dbReference type="InterPro" id="IPR012910">
    <property type="entry name" value="Plug_dom"/>
</dbReference>
<dbReference type="Pfam" id="PF07715">
    <property type="entry name" value="Plug"/>
    <property type="match status" value="1"/>
</dbReference>
<reference evidence="10 11" key="1">
    <citation type="journal article" date="2010" name="Stand. Genomic Sci.">
        <title>Complete genome sequence of Spirosoma linguale type strain (1).</title>
        <authorList>
            <person name="Lail K."/>
            <person name="Sikorski J."/>
            <person name="Saunders E."/>
            <person name="Lapidus A."/>
            <person name="Glavina Del Rio T."/>
            <person name="Copeland A."/>
            <person name="Tice H."/>
            <person name="Cheng J.-F."/>
            <person name="Lucas S."/>
            <person name="Nolan M."/>
            <person name="Bruce D."/>
            <person name="Goodwin L."/>
            <person name="Pitluck S."/>
            <person name="Ivanova N."/>
            <person name="Mavromatis K."/>
            <person name="Ovchinnikova G."/>
            <person name="Pati A."/>
            <person name="Chen A."/>
            <person name="Palaniappan K."/>
            <person name="Land M."/>
            <person name="Hauser L."/>
            <person name="Chang Y.-J."/>
            <person name="Jeffries C.D."/>
            <person name="Chain P."/>
            <person name="Brettin T."/>
            <person name="Detter J.C."/>
            <person name="Schuetze A."/>
            <person name="Rohde M."/>
            <person name="Tindall B.J."/>
            <person name="Goeker M."/>
            <person name="Bristow J."/>
            <person name="Eisen J.A."/>
            <person name="Markowitz V."/>
            <person name="Hugenholtz P."/>
            <person name="Kyrpides N.C."/>
            <person name="Klenk H.-P."/>
            <person name="Chen F."/>
        </authorList>
    </citation>
    <scope>NUCLEOTIDE SEQUENCE [LARGE SCALE GENOMIC DNA]</scope>
    <source>
        <strain evidence="11">ATCC 33905 / DSM 74 / LMG 10896 / Claus 1</strain>
    </source>
</reference>
<sequence length="1095" mass="120057">MQKMFTQQKLLLFRTGASLTNADVSRRFSFCLLFLLGLLVSVGAYAQTKVSGKVVDAQGLALPGVSIVVKGTTMGTVSAAQGDYTLNLAKGNETLVFSYIGFLTQEIPANNRSMINVTLASDDKMLNEVIVVGYGEQKKETVTGSVATVKGSELIKSPAVNLSNSIAGRMPGVIATNASGEPGYDGAAIKIRGSNTLGNNDALIVIDGVPARAGGIDRLNPNDIESISVLKDASAAIYGSRAANGVILVTTKRGKTGKPDISYSFNQGFAQPTVIPKMATASQYAELNNEINVYNLPSQYWKDASAAFKATGSYTRPDNGSIAKAAFTPDDMKKYQDGSDPWGHPNTDWFGAALKNWSPQTRHTLQLVGGNDNVKYLTSVNYQNQDGYYKNSATGYKQYDFRMNLDAKVNKYINTVVGVVGRQENRFFPTVGAGAIFRMLMRGYPNKPAFWPNGLPAPDIENGQQPVLVTTDATGYDKDTRYYLQSNASVTVTNPWIAGLKFVGSVALDKYIQQGKTWQTPWFVYSWDYTSYDANKQPLLQRVQKGPAQATLNQYTNDQFNSLLSGILSYDHVFGGNHAVTLLAGITKEQSNSSGFSGFRKYFASTAIDQLFAGGSAEKNSNTTAAWQRARMSYFGRAGYNFKEKYLAEFLWRYDGSYMFPSATRWGFFPGVTAGWRISEENFFKKSLPAVSSLKLRASWGQLGNDQVYFNGSLREYDYLPTYAYGDVVNSNWGYVTGGQVSQTLYENGVPNPTLTWEVANNADIGLEGSLLNGKIFFEFDVFQNKRSNILWRKSASIPQTTGMTLPATNIGKVTNKGYEFNIGYNGQTSGGLKYSVSVNGGYAKNEITFWDETPGAPEWQRSTGKPIPSNVNDPNQQNGTLLYQYDGIFSTQADIDANKLDYSGVGASLLRPGDMKLKDINGDGKINGDDRVRADRNNQPRFQGGFNANLRYKNFDLSILVQASAGGQIFLQTESGTIGNFLAWSYDNRWTVDNPSTVNPRIVDRSNQYFSNGTSYWLKSTDYARLKNLELGYTLPSTIGSKIGLNNLRVYVNGLNLITYAPAMKGLFDPESTSGSAQYYPQARVINTGVSVSF</sequence>
<evidence type="ECO:0000256" key="1">
    <source>
        <dbReference type="ARBA" id="ARBA00004571"/>
    </source>
</evidence>
<evidence type="ECO:0000256" key="7">
    <source>
        <dbReference type="ARBA" id="ARBA00023237"/>
    </source>
</evidence>
<feature type="domain" description="TonB-dependent receptor plug" evidence="9">
    <location>
        <begin position="139"/>
        <end position="246"/>
    </location>
</feature>
<dbReference type="InterPro" id="IPR036942">
    <property type="entry name" value="Beta-barrel_TonB_sf"/>
</dbReference>
<dbReference type="Gene3D" id="2.170.130.10">
    <property type="entry name" value="TonB-dependent receptor, plug domain"/>
    <property type="match status" value="1"/>
</dbReference>
<keyword evidence="2 8" id="KW-0813">Transport</keyword>
<evidence type="ECO:0000259" key="9">
    <source>
        <dbReference type="Pfam" id="PF07715"/>
    </source>
</evidence>
<evidence type="ECO:0000256" key="6">
    <source>
        <dbReference type="ARBA" id="ARBA00023136"/>
    </source>
</evidence>
<evidence type="ECO:0000256" key="3">
    <source>
        <dbReference type="ARBA" id="ARBA00022452"/>
    </source>
</evidence>
<dbReference type="KEGG" id="sli:Slin_2474"/>
<keyword evidence="10" id="KW-0675">Receptor</keyword>
<dbReference type="EMBL" id="CP001769">
    <property type="protein sequence ID" value="ADB38493.1"/>
    <property type="molecule type" value="Genomic_DNA"/>
</dbReference>
<keyword evidence="3 8" id="KW-1134">Transmembrane beta strand</keyword>
<name>D2QGI5_SPILD</name>
<dbReference type="InterPro" id="IPR023996">
    <property type="entry name" value="TonB-dep_OMP_SusC/RagA"/>
</dbReference>
<evidence type="ECO:0000313" key="10">
    <source>
        <dbReference type="EMBL" id="ADB38493.1"/>
    </source>
</evidence>
<dbReference type="RefSeq" id="WP_012927028.1">
    <property type="nucleotide sequence ID" value="NC_013730.1"/>
</dbReference>
<evidence type="ECO:0000313" key="11">
    <source>
        <dbReference type="Proteomes" id="UP000002028"/>
    </source>
</evidence>
<dbReference type="SUPFAM" id="SSF56935">
    <property type="entry name" value="Porins"/>
    <property type="match status" value="1"/>
</dbReference>
<dbReference type="HOGENOM" id="CLU_004317_1_1_10"/>
<dbReference type="InterPro" id="IPR008969">
    <property type="entry name" value="CarboxyPept-like_regulatory"/>
</dbReference>
<evidence type="ECO:0000256" key="2">
    <source>
        <dbReference type="ARBA" id="ARBA00022448"/>
    </source>
</evidence>
<comment type="subcellular location">
    <subcellularLocation>
        <location evidence="1 8">Cell outer membrane</location>
        <topology evidence="1 8">Multi-pass membrane protein</topology>
    </subcellularLocation>
</comment>
<keyword evidence="5" id="KW-0732">Signal</keyword>
<keyword evidence="7 8" id="KW-0998">Cell outer membrane</keyword>
<keyword evidence="6 8" id="KW-0472">Membrane</keyword>
<accession>D2QGI5</accession>
<dbReference type="PANTHER" id="PTHR30069">
    <property type="entry name" value="TONB-DEPENDENT OUTER MEMBRANE RECEPTOR"/>
    <property type="match status" value="1"/>
</dbReference>
<dbReference type="Gene3D" id="2.40.170.20">
    <property type="entry name" value="TonB-dependent receptor, beta-barrel domain"/>
    <property type="match status" value="1"/>
</dbReference>
<dbReference type="InterPro" id="IPR039426">
    <property type="entry name" value="TonB-dep_rcpt-like"/>
</dbReference>
<dbReference type="Gene3D" id="2.60.40.1120">
    <property type="entry name" value="Carboxypeptidase-like, regulatory domain"/>
    <property type="match status" value="1"/>
</dbReference>
<evidence type="ECO:0000256" key="8">
    <source>
        <dbReference type="PROSITE-ProRule" id="PRU01360"/>
    </source>
</evidence>
<organism evidence="10 11">
    <name type="scientific">Spirosoma linguale (strain ATCC 33905 / DSM 74 / LMG 10896 / Claus 1)</name>
    <dbReference type="NCBI Taxonomy" id="504472"/>
    <lineage>
        <taxon>Bacteria</taxon>
        <taxon>Pseudomonadati</taxon>
        <taxon>Bacteroidota</taxon>
        <taxon>Cytophagia</taxon>
        <taxon>Cytophagales</taxon>
        <taxon>Cytophagaceae</taxon>
        <taxon>Spirosoma</taxon>
    </lineage>
</organism>
<dbReference type="NCBIfam" id="TIGR04056">
    <property type="entry name" value="OMP_RagA_SusC"/>
    <property type="match status" value="1"/>
</dbReference>
<gene>
    <name evidence="10" type="ordered locus">Slin_2474</name>
</gene>